<reference evidence="2 3" key="1">
    <citation type="journal article" date="2016" name="Proc. Natl. Acad. Sci. U.S.A.">
        <title>Comparative genomics of biotechnologically important yeasts.</title>
        <authorList>
            <person name="Riley R."/>
            <person name="Haridas S."/>
            <person name="Wolfe K.H."/>
            <person name="Lopes M.R."/>
            <person name="Hittinger C.T."/>
            <person name="Goeker M."/>
            <person name="Salamov A.A."/>
            <person name="Wisecaver J.H."/>
            <person name="Long T.M."/>
            <person name="Calvey C.H."/>
            <person name="Aerts A.L."/>
            <person name="Barry K.W."/>
            <person name="Choi C."/>
            <person name="Clum A."/>
            <person name="Coughlan A.Y."/>
            <person name="Deshpande S."/>
            <person name="Douglass A.P."/>
            <person name="Hanson S.J."/>
            <person name="Klenk H.-P."/>
            <person name="LaButti K.M."/>
            <person name="Lapidus A."/>
            <person name="Lindquist E.A."/>
            <person name="Lipzen A.M."/>
            <person name="Meier-Kolthoff J.P."/>
            <person name="Ohm R.A."/>
            <person name="Otillar R.P."/>
            <person name="Pangilinan J.L."/>
            <person name="Peng Y."/>
            <person name="Rokas A."/>
            <person name="Rosa C.A."/>
            <person name="Scheuner C."/>
            <person name="Sibirny A.A."/>
            <person name="Slot J.C."/>
            <person name="Stielow J.B."/>
            <person name="Sun H."/>
            <person name="Kurtzman C.P."/>
            <person name="Blackwell M."/>
            <person name="Grigoriev I.V."/>
            <person name="Jeffries T.W."/>
        </authorList>
    </citation>
    <scope>NUCLEOTIDE SEQUENCE [LARGE SCALE GENOMIC DNA]</scope>
    <source>
        <strain evidence="2 3">NRRL Y-2026</strain>
    </source>
</reference>
<dbReference type="RefSeq" id="XP_019018242.1">
    <property type="nucleotide sequence ID" value="XM_019159640.1"/>
</dbReference>
<organism evidence="2 3">
    <name type="scientific">Pichia membranifaciens NRRL Y-2026</name>
    <dbReference type="NCBI Taxonomy" id="763406"/>
    <lineage>
        <taxon>Eukaryota</taxon>
        <taxon>Fungi</taxon>
        <taxon>Dikarya</taxon>
        <taxon>Ascomycota</taxon>
        <taxon>Saccharomycotina</taxon>
        <taxon>Pichiomycetes</taxon>
        <taxon>Pichiales</taxon>
        <taxon>Pichiaceae</taxon>
        <taxon>Pichia</taxon>
    </lineage>
</organism>
<dbReference type="OrthoDB" id="3994892at2759"/>
<sequence>MPEAVNRYSDELLEALAVSLRNETKRRTIAKYEVENVYRHLMKNQPIQNNAQLTTSILSLKVLSNFVADVPENAAFLVVMIQDSIPIVPFNIVQFLSKESDVKEISLFANVQLILLNNILTTSKEAFSKEACNLVLDRILNLFTLCETSNIDIDSDSIIEILDEFESIVGKVTISKFSIIRDLCRCINDNAKAVGDDLIFSSSKVCLKYSCNLDLSDVTVAEKEKFFFDLYDDLRSTDDEQILLNVSYEFRIGSESFFQRLLDAFFDLRGELKISTHIPMALIIIANEITSENIMKMFLEKVSVEKLIEIYFAQIYPQLNLQLPWELQSIALFNKLPINQIEISGAALGSYITKLSSLIGYTTLQIRLDVVSLQVVFLGKILAQTKEIAQKNSILAFLRDIKLFNEFDNFPAGFKQSLNQVYFPFLISHKSSPEEASDVLRISLTEAKEILQKSLVAQTGVQIKYLIELSQVLGFYVQIYAKEGWFQESFGILKESVEGAQKQLEQENREQGKYEQVAWQVLEDNIKYTDVLLKQGLGIQ</sequence>
<dbReference type="GeneID" id="30176327"/>
<feature type="coiled-coil region" evidence="1">
    <location>
        <begin position="490"/>
        <end position="517"/>
    </location>
</feature>
<gene>
    <name evidence="2" type="ORF">PICMEDRAFT_10158</name>
</gene>
<dbReference type="EMBL" id="KV454002">
    <property type="protein sequence ID" value="ODQ47129.1"/>
    <property type="molecule type" value="Genomic_DNA"/>
</dbReference>
<accession>A0A1E3NLW5</accession>
<keyword evidence="1" id="KW-0175">Coiled coil</keyword>
<evidence type="ECO:0000313" key="2">
    <source>
        <dbReference type="EMBL" id="ODQ47129.1"/>
    </source>
</evidence>
<dbReference type="AlphaFoldDB" id="A0A1E3NLW5"/>
<keyword evidence="3" id="KW-1185">Reference proteome</keyword>
<protein>
    <submittedName>
        <fullName evidence="2">Uncharacterized protein</fullName>
    </submittedName>
</protein>
<dbReference type="Proteomes" id="UP000094455">
    <property type="component" value="Unassembled WGS sequence"/>
</dbReference>
<evidence type="ECO:0000256" key="1">
    <source>
        <dbReference type="SAM" id="Coils"/>
    </source>
</evidence>
<proteinExistence type="predicted"/>
<evidence type="ECO:0000313" key="3">
    <source>
        <dbReference type="Proteomes" id="UP000094455"/>
    </source>
</evidence>
<name>A0A1E3NLW5_9ASCO</name>